<evidence type="ECO:0000313" key="9">
    <source>
        <dbReference type="Proteomes" id="UP000244817"/>
    </source>
</evidence>
<dbReference type="NCBIfam" id="TIGR00196">
    <property type="entry name" value="yjeF_cterm"/>
    <property type="match status" value="1"/>
</dbReference>
<dbReference type="PANTHER" id="PTHR12592">
    <property type="entry name" value="ATP-DEPENDENT (S)-NAD(P)H-HYDRATE DEHYDRATASE FAMILY MEMBER"/>
    <property type="match status" value="1"/>
</dbReference>
<dbReference type="CDD" id="cd01171">
    <property type="entry name" value="YXKO-related"/>
    <property type="match status" value="1"/>
</dbReference>
<dbReference type="InterPro" id="IPR017953">
    <property type="entry name" value="Carbohydrate_kinase_pred_CS"/>
</dbReference>
<dbReference type="GO" id="GO:0052856">
    <property type="term" value="F:NAD(P)HX epimerase activity"/>
    <property type="evidence" value="ECO:0007669"/>
    <property type="project" value="TreeGrafter"/>
</dbReference>
<feature type="binding site" evidence="6">
    <location>
        <begin position="215"/>
        <end position="219"/>
    </location>
    <ligand>
        <name>AMP</name>
        <dbReference type="ChEBI" id="CHEBI:456215"/>
    </ligand>
</feature>
<dbReference type="InterPro" id="IPR000631">
    <property type="entry name" value="CARKD"/>
</dbReference>
<comment type="similarity">
    <text evidence="6">Belongs to the NnrD/CARKD family.</text>
</comment>
<protein>
    <recommendedName>
        <fullName evidence="6">ADP-dependent (S)-NAD(P)H-hydrate dehydratase</fullName>
        <ecNumber evidence="6">4.2.1.136</ecNumber>
    </recommendedName>
    <alternativeName>
        <fullName evidence="6">ADP-dependent NAD(P)HX dehydratase</fullName>
    </alternativeName>
</protein>
<dbReference type="AlphaFoldDB" id="A0A2T7G0V3"/>
<dbReference type="EC" id="4.2.1.136" evidence="6"/>
<evidence type="ECO:0000256" key="1">
    <source>
        <dbReference type="ARBA" id="ARBA00022741"/>
    </source>
</evidence>
<dbReference type="Pfam" id="PF01256">
    <property type="entry name" value="Carb_kinase"/>
    <property type="match status" value="1"/>
</dbReference>
<evidence type="ECO:0000313" key="8">
    <source>
        <dbReference type="EMBL" id="PVA08037.1"/>
    </source>
</evidence>
<keyword evidence="5 6" id="KW-0456">Lyase</keyword>
<reference evidence="8 9" key="1">
    <citation type="submission" date="2018-04" db="EMBL/GenBank/DDBJ databases">
        <title>Pelagivirga bohaiensis gen. nov., sp. nov., a bacterium isolated from the Bohai Sea.</title>
        <authorList>
            <person name="Ji X."/>
        </authorList>
    </citation>
    <scope>NUCLEOTIDE SEQUENCE [LARGE SCALE GENOMIC DNA]</scope>
    <source>
        <strain evidence="8 9">BH-SD16</strain>
    </source>
</reference>
<feature type="binding site" evidence="6">
    <location>
        <position position="249"/>
    </location>
    <ligand>
        <name>(6S)-NADPHX</name>
        <dbReference type="ChEBI" id="CHEBI:64076"/>
    </ligand>
</feature>
<evidence type="ECO:0000256" key="5">
    <source>
        <dbReference type="ARBA" id="ARBA00023239"/>
    </source>
</evidence>
<dbReference type="EMBL" id="QCYG01000001">
    <property type="protein sequence ID" value="PVA08037.1"/>
    <property type="molecule type" value="Genomic_DNA"/>
</dbReference>
<feature type="domain" description="YjeF C-terminal" evidence="7">
    <location>
        <begin position="27"/>
        <end position="303"/>
    </location>
</feature>
<keyword evidence="2 6" id="KW-0067">ATP-binding</keyword>
<evidence type="ECO:0000256" key="6">
    <source>
        <dbReference type="HAMAP-Rule" id="MF_01965"/>
    </source>
</evidence>
<comment type="function">
    <text evidence="6">Catalyzes the dehydration of the S-form of NAD(P)HX at the expense of ADP, which is converted to AMP. Together with NAD(P)HX epimerase, which catalyzes the epimerization of the S- and R-forms, the enzyme allows the repair of both epimers of NAD(P)HX, a damaged form of NAD(P)H that is a result of enzymatic or heat-dependent hydration.</text>
</comment>
<feature type="binding site" evidence="6">
    <location>
        <position position="62"/>
    </location>
    <ligand>
        <name>(6S)-NADPHX</name>
        <dbReference type="ChEBI" id="CHEBI:64076"/>
    </ligand>
</feature>
<name>A0A2T7G0V3_9RHOB</name>
<keyword evidence="4 6" id="KW-0520">NAD</keyword>
<dbReference type="HAMAP" id="MF_01965">
    <property type="entry name" value="NADHX_dehydratase"/>
    <property type="match status" value="1"/>
</dbReference>
<organism evidence="8 9">
    <name type="scientific">Thalassorhabdomicrobium marinisediminis</name>
    <dbReference type="NCBI Taxonomy" id="2170577"/>
    <lineage>
        <taxon>Bacteria</taxon>
        <taxon>Pseudomonadati</taxon>
        <taxon>Pseudomonadota</taxon>
        <taxon>Alphaproteobacteria</taxon>
        <taxon>Rhodobacterales</taxon>
        <taxon>Paracoccaceae</taxon>
        <taxon>Thalassorhabdomicrobium</taxon>
    </lineage>
</organism>
<sequence>MVEMQPGGDTILPARERGTMGQTIKTLDRDDILTAGLGKHSGHKYDYGHALVLSGGAGRSGAARLAARAALRVGAGAVTLGVPPSAQLEVAMQVTAVMLQRVADAAALADVLRDDRLNALCLGPGFGLSDREEALVETALASGRACVLDADALTLLARSDALFDRLHEACVLTPHGGEFARLFPDLAQALDRGTCDKPDATRAAAKRAGCTVLLKGPQTVIADAAGACAINDSTGARATPWLATAGAGDVLSGVITGLLARGQPPFDAAGLGAWLHSESARHFGPGLIAEDLPEALPPVFRALGL</sequence>
<dbReference type="GO" id="GO:0046496">
    <property type="term" value="P:nicotinamide nucleotide metabolic process"/>
    <property type="evidence" value="ECO:0007669"/>
    <property type="project" value="UniProtKB-UniRule"/>
</dbReference>
<dbReference type="Gene3D" id="3.40.1190.20">
    <property type="match status" value="1"/>
</dbReference>
<gene>
    <name evidence="6" type="primary">nnrD</name>
    <name evidence="8" type="ORF">DC363_00615</name>
</gene>
<dbReference type="InterPro" id="IPR029056">
    <property type="entry name" value="Ribokinase-like"/>
</dbReference>
<dbReference type="PROSITE" id="PS51383">
    <property type="entry name" value="YJEF_C_3"/>
    <property type="match status" value="1"/>
</dbReference>
<comment type="cofactor">
    <cofactor evidence="6">
        <name>Mg(2+)</name>
        <dbReference type="ChEBI" id="CHEBI:18420"/>
    </cofactor>
</comment>
<proteinExistence type="inferred from homology"/>
<dbReference type="OrthoDB" id="9806925at2"/>
<comment type="catalytic activity">
    <reaction evidence="6">
        <text>(6S)-NADPHX + ADP = AMP + phosphate + NADPH + H(+)</text>
        <dbReference type="Rhea" id="RHEA:32235"/>
        <dbReference type="ChEBI" id="CHEBI:15378"/>
        <dbReference type="ChEBI" id="CHEBI:43474"/>
        <dbReference type="ChEBI" id="CHEBI:57783"/>
        <dbReference type="ChEBI" id="CHEBI:64076"/>
        <dbReference type="ChEBI" id="CHEBI:456215"/>
        <dbReference type="ChEBI" id="CHEBI:456216"/>
        <dbReference type="EC" id="4.2.1.136"/>
    </reaction>
</comment>
<dbReference type="PROSITE" id="PS01050">
    <property type="entry name" value="YJEF_C_2"/>
    <property type="match status" value="1"/>
</dbReference>
<evidence type="ECO:0000256" key="4">
    <source>
        <dbReference type="ARBA" id="ARBA00023027"/>
    </source>
</evidence>
<dbReference type="GO" id="GO:0005524">
    <property type="term" value="F:ATP binding"/>
    <property type="evidence" value="ECO:0007669"/>
    <property type="project" value="UniProtKB-KW"/>
</dbReference>
<keyword evidence="1 6" id="KW-0547">Nucleotide-binding</keyword>
<dbReference type="GO" id="GO:0110051">
    <property type="term" value="P:metabolite repair"/>
    <property type="evidence" value="ECO:0007669"/>
    <property type="project" value="TreeGrafter"/>
</dbReference>
<evidence type="ECO:0000256" key="2">
    <source>
        <dbReference type="ARBA" id="ARBA00022840"/>
    </source>
</evidence>
<feature type="binding site" evidence="6">
    <location>
        <position position="125"/>
    </location>
    <ligand>
        <name>(6S)-NADPHX</name>
        <dbReference type="ChEBI" id="CHEBI:64076"/>
    </ligand>
</feature>
<feature type="binding site" evidence="6">
    <location>
        <position position="175"/>
    </location>
    <ligand>
        <name>(6S)-NADPHX</name>
        <dbReference type="ChEBI" id="CHEBI:64076"/>
    </ligand>
</feature>
<dbReference type="Proteomes" id="UP000244817">
    <property type="component" value="Unassembled WGS sequence"/>
</dbReference>
<comment type="caution">
    <text evidence="8">The sequence shown here is derived from an EMBL/GenBank/DDBJ whole genome shotgun (WGS) entry which is preliminary data.</text>
</comment>
<accession>A0A2T7G0V3</accession>
<comment type="catalytic activity">
    <reaction evidence="6">
        <text>(6S)-NADHX + ADP = AMP + phosphate + NADH + H(+)</text>
        <dbReference type="Rhea" id="RHEA:32223"/>
        <dbReference type="ChEBI" id="CHEBI:15378"/>
        <dbReference type="ChEBI" id="CHEBI:43474"/>
        <dbReference type="ChEBI" id="CHEBI:57945"/>
        <dbReference type="ChEBI" id="CHEBI:64074"/>
        <dbReference type="ChEBI" id="CHEBI:456215"/>
        <dbReference type="ChEBI" id="CHEBI:456216"/>
        <dbReference type="EC" id="4.2.1.136"/>
    </reaction>
</comment>
<comment type="subunit">
    <text evidence="6">Homotetramer.</text>
</comment>
<dbReference type="SUPFAM" id="SSF53613">
    <property type="entry name" value="Ribokinase-like"/>
    <property type="match status" value="1"/>
</dbReference>
<keyword evidence="3 6" id="KW-0521">NADP</keyword>
<evidence type="ECO:0000259" key="7">
    <source>
        <dbReference type="PROSITE" id="PS51383"/>
    </source>
</evidence>
<dbReference type="GO" id="GO:0052855">
    <property type="term" value="F:ADP-dependent NAD(P)H-hydrate dehydratase activity"/>
    <property type="evidence" value="ECO:0007669"/>
    <property type="project" value="UniProtKB-UniRule"/>
</dbReference>
<evidence type="ECO:0000256" key="3">
    <source>
        <dbReference type="ARBA" id="ARBA00022857"/>
    </source>
</evidence>
<feature type="binding site" evidence="6">
    <location>
        <position position="248"/>
    </location>
    <ligand>
        <name>AMP</name>
        <dbReference type="ChEBI" id="CHEBI:456215"/>
    </ligand>
</feature>
<dbReference type="PANTHER" id="PTHR12592:SF0">
    <property type="entry name" value="ATP-DEPENDENT (S)-NAD(P)H-HYDRATE DEHYDRATASE"/>
    <property type="match status" value="1"/>
</dbReference>
<keyword evidence="9" id="KW-1185">Reference proteome</keyword>